<gene>
    <name evidence="9" type="primary">yndE_1</name>
    <name evidence="9" type="ORF">CLHUN_01230</name>
</gene>
<dbReference type="EMBL" id="MZGX01000001">
    <property type="protein sequence ID" value="OPX46307.1"/>
    <property type="molecule type" value="Genomic_DNA"/>
</dbReference>
<evidence type="ECO:0000256" key="5">
    <source>
        <dbReference type="ARBA" id="ARBA00022692"/>
    </source>
</evidence>
<evidence type="ECO:0000256" key="4">
    <source>
        <dbReference type="ARBA" id="ARBA00022544"/>
    </source>
</evidence>
<evidence type="ECO:0000256" key="6">
    <source>
        <dbReference type="ARBA" id="ARBA00022989"/>
    </source>
</evidence>
<feature type="transmembrane region" description="Helical" evidence="8">
    <location>
        <begin position="144"/>
        <end position="163"/>
    </location>
</feature>
<dbReference type="STRING" id="48256.CLHUN_01230"/>
<keyword evidence="6 8" id="KW-1133">Transmembrane helix</keyword>
<keyword evidence="3" id="KW-0813">Transport</keyword>
<name>A0A1V4SSU0_RUMHU</name>
<dbReference type="Proteomes" id="UP000191554">
    <property type="component" value="Unassembled WGS sequence"/>
</dbReference>
<dbReference type="PANTHER" id="PTHR34975">
    <property type="entry name" value="SPORE GERMINATION PROTEIN A2"/>
    <property type="match status" value="1"/>
</dbReference>
<evidence type="ECO:0000256" key="3">
    <source>
        <dbReference type="ARBA" id="ARBA00022448"/>
    </source>
</evidence>
<sequence>MKRDAKISNYQLAIIVIGFCYGSTSIANPAMAAKRDAWLSVLLGTLGGTLLITLYLYISKINNGRNLVEILEYCFGKIGGKLFCIVYILYFLYLSTYNARTFGEFMIAVSYPETPMIVLVSLLIICAVYAARSGLSVIGKTCEVLVPLLPAAVMVVTLSLLDASDFTGFKPMLLEVGPVIRSSIDLISNVYGDFVIFIMVLPYTTSAKGRFKATYWAIAVIFTIMFTTSTRNIQLIGPALTDYIRYPSHVAAQMIPGISIDPLVDMNLLIGGGVKATLCIYGCAKITSEIVGIENCKPLIAAFAMIPIVLGFWFFPDAVELYHWAKSMGDATLSIFPQLLIPIAILIISIIKNRKKKREVRKTPPELIIG</sequence>
<dbReference type="NCBIfam" id="TIGR00912">
    <property type="entry name" value="2A0309"/>
    <property type="match status" value="1"/>
</dbReference>
<keyword evidence="10" id="KW-1185">Reference proteome</keyword>
<dbReference type="RefSeq" id="WP_080062628.1">
    <property type="nucleotide sequence ID" value="NZ_MZGX01000001.1"/>
</dbReference>
<keyword evidence="5 8" id="KW-0812">Transmembrane</keyword>
<comment type="similarity">
    <text evidence="2">Belongs to the amino acid-polyamine-organocation (APC) superfamily. Spore germination protein (SGP) (TC 2.A.3.9) family.</text>
</comment>
<dbReference type="GO" id="GO:0009847">
    <property type="term" value="P:spore germination"/>
    <property type="evidence" value="ECO:0007669"/>
    <property type="project" value="InterPro"/>
</dbReference>
<proteinExistence type="inferred from homology"/>
<accession>A0A1V4SSU0</accession>
<dbReference type="PANTHER" id="PTHR34975:SF2">
    <property type="entry name" value="SPORE GERMINATION PROTEIN A2"/>
    <property type="match status" value="1"/>
</dbReference>
<dbReference type="InterPro" id="IPR004761">
    <property type="entry name" value="Spore_GerAB"/>
</dbReference>
<reference evidence="9 10" key="1">
    <citation type="submission" date="2017-03" db="EMBL/GenBank/DDBJ databases">
        <title>Genome sequence of Clostridium hungatei DSM 14427.</title>
        <authorList>
            <person name="Poehlein A."/>
            <person name="Daniel R."/>
        </authorList>
    </citation>
    <scope>NUCLEOTIDE SEQUENCE [LARGE SCALE GENOMIC DNA]</scope>
    <source>
        <strain evidence="9 10">DSM 14427</strain>
    </source>
</reference>
<dbReference type="Pfam" id="PF03845">
    <property type="entry name" value="Spore_permease"/>
    <property type="match status" value="1"/>
</dbReference>
<evidence type="ECO:0000256" key="8">
    <source>
        <dbReference type="SAM" id="Phobius"/>
    </source>
</evidence>
<organism evidence="9 10">
    <name type="scientific">Ruminiclostridium hungatei</name>
    <name type="common">Clostridium hungatei</name>
    <dbReference type="NCBI Taxonomy" id="48256"/>
    <lineage>
        <taxon>Bacteria</taxon>
        <taxon>Bacillati</taxon>
        <taxon>Bacillota</taxon>
        <taxon>Clostridia</taxon>
        <taxon>Eubacteriales</taxon>
        <taxon>Oscillospiraceae</taxon>
        <taxon>Ruminiclostridium</taxon>
    </lineage>
</organism>
<feature type="transmembrane region" description="Helical" evidence="8">
    <location>
        <begin position="37"/>
        <end position="58"/>
    </location>
</feature>
<keyword evidence="7 8" id="KW-0472">Membrane</keyword>
<feature type="transmembrane region" description="Helical" evidence="8">
    <location>
        <begin position="296"/>
        <end position="315"/>
    </location>
</feature>
<comment type="caution">
    <text evidence="9">The sequence shown here is derived from an EMBL/GenBank/DDBJ whole genome shotgun (WGS) entry which is preliminary data.</text>
</comment>
<dbReference type="AlphaFoldDB" id="A0A1V4SSU0"/>
<feature type="transmembrane region" description="Helical" evidence="8">
    <location>
        <begin position="335"/>
        <end position="351"/>
    </location>
</feature>
<evidence type="ECO:0000313" key="9">
    <source>
        <dbReference type="EMBL" id="OPX46307.1"/>
    </source>
</evidence>
<evidence type="ECO:0000256" key="7">
    <source>
        <dbReference type="ARBA" id="ARBA00023136"/>
    </source>
</evidence>
<keyword evidence="4" id="KW-0309">Germination</keyword>
<feature type="transmembrane region" description="Helical" evidence="8">
    <location>
        <begin position="70"/>
        <end position="94"/>
    </location>
</feature>
<feature type="transmembrane region" description="Helical" evidence="8">
    <location>
        <begin position="114"/>
        <end position="132"/>
    </location>
</feature>
<protein>
    <submittedName>
        <fullName evidence="9">Spore germination protein YndE</fullName>
    </submittedName>
</protein>
<feature type="transmembrane region" description="Helical" evidence="8">
    <location>
        <begin position="213"/>
        <end position="233"/>
    </location>
</feature>
<comment type="subcellular location">
    <subcellularLocation>
        <location evidence="1">Membrane</location>
        <topology evidence="1">Multi-pass membrane protein</topology>
    </subcellularLocation>
</comment>
<evidence type="ECO:0000256" key="2">
    <source>
        <dbReference type="ARBA" id="ARBA00007998"/>
    </source>
</evidence>
<dbReference type="GO" id="GO:0016020">
    <property type="term" value="C:membrane"/>
    <property type="evidence" value="ECO:0007669"/>
    <property type="project" value="UniProtKB-SubCell"/>
</dbReference>
<feature type="transmembrane region" description="Helical" evidence="8">
    <location>
        <begin position="12"/>
        <end position="31"/>
    </location>
</feature>
<evidence type="ECO:0000256" key="1">
    <source>
        <dbReference type="ARBA" id="ARBA00004141"/>
    </source>
</evidence>
<evidence type="ECO:0000313" key="10">
    <source>
        <dbReference type="Proteomes" id="UP000191554"/>
    </source>
</evidence>
<dbReference type="OrthoDB" id="1675410at2"/>